<dbReference type="Proteomes" id="UP000279457">
    <property type="component" value="Unassembled WGS sequence"/>
</dbReference>
<gene>
    <name evidence="1" type="ORF">EB241_05270</name>
</gene>
<keyword evidence="2" id="KW-1185">Reference proteome</keyword>
<sequence>MSQLATVVRHYTDKSVFAERGRHRLDTQLVPIQRTAMIDLLTPLAGQHRLHCREVEASLTPRVNE</sequence>
<evidence type="ECO:0000313" key="1">
    <source>
        <dbReference type="EMBL" id="RQM39169.1"/>
    </source>
</evidence>
<organism evidence="1 2">
    <name type="scientific">Erwinia psidii</name>
    <dbReference type="NCBI Taxonomy" id="69224"/>
    <lineage>
        <taxon>Bacteria</taxon>
        <taxon>Pseudomonadati</taxon>
        <taxon>Pseudomonadota</taxon>
        <taxon>Gammaproteobacteria</taxon>
        <taxon>Enterobacterales</taxon>
        <taxon>Erwiniaceae</taxon>
        <taxon>Erwinia</taxon>
    </lineage>
</organism>
<comment type="caution">
    <text evidence="1">The sequence shown here is derived from an EMBL/GenBank/DDBJ whole genome shotgun (WGS) entry which is preliminary data.</text>
</comment>
<protein>
    <submittedName>
        <fullName evidence="1">Uncharacterized protein</fullName>
    </submittedName>
</protein>
<evidence type="ECO:0000313" key="2">
    <source>
        <dbReference type="Proteomes" id="UP000279457"/>
    </source>
</evidence>
<name>A0A3N6UT22_9GAMM</name>
<accession>A0A3N6UT22</accession>
<reference evidence="1 2" key="1">
    <citation type="submission" date="2018-10" db="EMBL/GenBank/DDBJ databases">
        <title>Draft genome sequence for the type isolate of Erwinia psidii, agent causal of bacterial blight in guava (Psidium guajava) and wilt and die-back of Eucalyptus spp.</title>
        <authorList>
            <person name="Hermenegildo P.S."/>
            <person name="Santos S.A."/>
            <person name="Guimaraes L.M.S."/>
            <person name="Vidigal P.M.P."/>
            <person name="Pereira I.C."/>
            <person name="Badel J.L."/>
            <person name="Alfenas-Zerbini P."/>
            <person name="Ferreira M.A.S.V."/>
            <person name="Alfenas A.C."/>
        </authorList>
    </citation>
    <scope>NUCLEOTIDE SEQUENCE [LARGE SCALE GENOMIC DNA]</scope>
    <source>
        <strain evidence="1 2">IBSBF 435</strain>
    </source>
</reference>
<proteinExistence type="predicted"/>
<dbReference type="AlphaFoldDB" id="A0A3N6UT22"/>
<dbReference type="EMBL" id="RHHM01000003">
    <property type="protein sequence ID" value="RQM39169.1"/>
    <property type="molecule type" value="Genomic_DNA"/>
</dbReference>